<evidence type="ECO:0008006" key="3">
    <source>
        <dbReference type="Google" id="ProtNLM"/>
    </source>
</evidence>
<protein>
    <recommendedName>
        <fullName evidence="3">DUF3501 domain-containing protein</fullName>
    </recommendedName>
</protein>
<gene>
    <name evidence="1" type="ORF">R50_1785</name>
</gene>
<organism evidence="1 2">
    <name type="scientific">Candidatus Hydrogenisulfobacillus filiaventi</name>
    <dbReference type="NCBI Taxonomy" id="2707344"/>
    <lineage>
        <taxon>Bacteria</taxon>
        <taxon>Bacillati</taxon>
        <taxon>Bacillota</taxon>
        <taxon>Clostridia</taxon>
        <taxon>Eubacteriales</taxon>
        <taxon>Clostridiales Family XVII. Incertae Sedis</taxon>
        <taxon>Candidatus Hydrogenisulfobacillus</taxon>
    </lineage>
</organism>
<accession>A0A6F8ZHM3</accession>
<reference evidence="1 2" key="1">
    <citation type="submission" date="2020-02" db="EMBL/GenBank/DDBJ databases">
        <authorList>
            <person name="Hogendoorn C."/>
        </authorList>
    </citation>
    <scope>NUCLEOTIDE SEQUENCE [LARGE SCALE GENOMIC DNA]</scope>
    <source>
        <strain evidence="1">R501</strain>
    </source>
</reference>
<sequence length="192" mass="21875">MRQLTLADIKPIEAYLQERQEFRRRVIAIKKVRRVAVGPRVSVVFENVDTMRFQVQEMARIEHITDPRELEREVEVYNDLLPPGPAIGATLLIELTQQEDIPAILRDLSGIEEQVSLVFGERRVRGEPQAVRSREDTTSSIHYLTFRFEEADGARLADAGEVALEIDHPRYRHRAVLAGPTVAALVGDLLRE</sequence>
<name>A0A6F8ZHM3_9FIRM</name>
<dbReference type="InterPro" id="IPR021890">
    <property type="entry name" value="DUF3501"/>
</dbReference>
<dbReference type="Pfam" id="PF12007">
    <property type="entry name" value="DUF3501"/>
    <property type="match status" value="1"/>
</dbReference>
<dbReference type="EMBL" id="LR778114">
    <property type="protein sequence ID" value="CAB1129286.1"/>
    <property type="molecule type" value="Genomic_DNA"/>
</dbReference>
<dbReference type="KEGG" id="hfv:R50_1785"/>
<evidence type="ECO:0000313" key="2">
    <source>
        <dbReference type="Proteomes" id="UP000503399"/>
    </source>
</evidence>
<dbReference type="Proteomes" id="UP000503399">
    <property type="component" value="Chromosome"/>
</dbReference>
<proteinExistence type="predicted"/>
<keyword evidence="2" id="KW-1185">Reference proteome</keyword>
<dbReference type="AlphaFoldDB" id="A0A6F8ZHM3"/>
<evidence type="ECO:0000313" key="1">
    <source>
        <dbReference type="EMBL" id="CAB1129286.1"/>
    </source>
</evidence>